<keyword evidence="2" id="KW-1185">Reference proteome</keyword>
<sequence>MQNPTLVAKQAQDARIKARRSAYLSLKRNLDYLFTFEAPPELGMCNTTNLLDGCFADLKRKLGCHHGMKRENKLRFIKDYFAMSDGG</sequence>
<dbReference type="GeneID" id="84789032"/>
<reference evidence="1 2" key="1">
    <citation type="submission" date="2009-08" db="EMBL/GenBank/DDBJ databases">
        <authorList>
            <person name="Qin X."/>
            <person name="Bachman B."/>
            <person name="Battles P."/>
            <person name="Bell A."/>
            <person name="Bess C."/>
            <person name="Bickham C."/>
            <person name="Chaboub L."/>
            <person name="Chen D."/>
            <person name="Coyle M."/>
            <person name="Deiros D.R."/>
            <person name="Dinh H."/>
            <person name="Forbes L."/>
            <person name="Fowler G."/>
            <person name="Francisco L."/>
            <person name="Fu Q."/>
            <person name="Gubbala S."/>
            <person name="Hale W."/>
            <person name="Han Y."/>
            <person name="Hemphill L."/>
            <person name="Highlander S.K."/>
            <person name="Hirani K."/>
            <person name="Hogues M."/>
            <person name="Jackson L."/>
            <person name="Jakkamsetti A."/>
            <person name="Javaid M."/>
            <person name="Jiang H."/>
            <person name="Korchina V."/>
            <person name="Kovar C."/>
            <person name="Lara F."/>
            <person name="Lee S."/>
            <person name="Mata R."/>
            <person name="Mathew T."/>
            <person name="Moen C."/>
            <person name="Morales K."/>
            <person name="Munidasa M."/>
            <person name="Nazareth L."/>
            <person name="Ngo R."/>
            <person name="Nguyen L."/>
            <person name="Okwuonu G."/>
            <person name="Ongeri F."/>
            <person name="Patil S."/>
            <person name="Petrosino J."/>
            <person name="Pham C."/>
            <person name="Pham P."/>
            <person name="Pu L.-L."/>
            <person name="Puazo M."/>
            <person name="Raj R."/>
            <person name="Reid J."/>
            <person name="Rouhana J."/>
            <person name="Saada N."/>
            <person name="Shang Y."/>
            <person name="Simmons D."/>
            <person name="Thornton R."/>
            <person name="Warren J."/>
            <person name="Weissenberger G."/>
            <person name="Zhang J."/>
            <person name="Zhang L."/>
            <person name="Zhou C."/>
            <person name="Zhu D."/>
            <person name="Muzny D."/>
            <person name="Worley K."/>
            <person name="Gibbs R."/>
        </authorList>
    </citation>
    <scope>NUCLEOTIDE SEQUENCE [LARGE SCALE GENOMIC DNA]</scope>
    <source>
        <strain evidence="2">ATCC 15826 / DSM 8339 / NCTC 10426 / 6573</strain>
    </source>
</reference>
<accession>C8N675</accession>
<gene>
    <name evidence="1" type="ORF">HMPREF0198_0001</name>
</gene>
<proteinExistence type="predicted"/>
<protein>
    <submittedName>
        <fullName evidence="1">Uncharacterized protein</fullName>
    </submittedName>
</protein>
<dbReference type="HOGENOM" id="CLU_2477655_0_0_6"/>
<dbReference type="EMBL" id="ACKY01000001">
    <property type="protein sequence ID" value="EEV89877.1"/>
    <property type="molecule type" value="Genomic_DNA"/>
</dbReference>
<comment type="caution">
    <text evidence="1">The sequence shown here is derived from an EMBL/GenBank/DDBJ whole genome shotgun (WGS) entry which is preliminary data.</text>
</comment>
<dbReference type="Proteomes" id="UP000004870">
    <property type="component" value="Unassembled WGS sequence"/>
</dbReference>
<dbReference type="RefSeq" id="WP_004138793.1">
    <property type="nucleotide sequence ID" value="NZ_GG694025.1"/>
</dbReference>
<organism evidence="1 2">
    <name type="scientific">Cardiobacterium hominis (strain ATCC 15826 / DSM 8339 / NCTC 10426 / 6573)</name>
    <dbReference type="NCBI Taxonomy" id="638300"/>
    <lineage>
        <taxon>Bacteria</taxon>
        <taxon>Pseudomonadati</taxon>
        <taxon>Pseudomonadota</taxon>
        <taxon>Gammaproteobacteria</taxon>
        <taxon>Cardiobacteriales</taxon>
        <taxon>Cardiobacteriaceae</taxon>
        <taxon>Cardiobacterium</taxon>
    </lineage>
</organism>
<evidence type="ECO:0000313" key="2">
    <source>
        <dbReference type="Proteomes" id="UP000004870"/>
    </source>
</evidence>
<dbReference type="AlphaFoldDB" id="C8N675"/>
<name>C8N675_CARH6</name>
<evidence type="ECO:0000313" key="1">
    <source>
        <dbReference type="EMBL" id="EEV89877.1"/>
    </source>
</evidence>